<dbReference type="RefSeq" id="WP_058582474.1">
    <property type="nucleotide sequence ID" value="NZ_LOPU01000029.1"/>
</dbReference>
<proteinExistence type="predicted"/>
<feature type="transmembrane region" description="Helical" evidence="1">
    <location>
        <begin position="99"/>
        <end position="132"/>
    </location>
</feature>
<dbReference type="Proteomes" id="UP000054387">
    <property type="component" value="Unassembled WGS sequence"/>
</dbReference>
<evidence type="ECO:0000313" key="2">
    <source>
        <dbReference type="EMBL" id="KTG09322.1"/>
    </source>
</evidence>
<sequence>MSELETIENKTSSVWRFGLVGGVVAIALTLGQNWPLGSGGFSANLVVVGGLLAGYLAERNESKPSRAGIVAGVVGIVPGGVFLLFAASRTFAVWIAEEALVTVLIAVPTMLLFIVGVGALVGAIGGGIGGWIATRLHERRSLEEPAG</sequence>
<name>A0A0W1R7E1_9EURY</name>
<feature type="transmembrane region" description="Helical" evidence="1">
    <location>
        <begin position="12"/>
        <end position="30"/>
    </location>
</feature>
<feature type="transmembrane region" description="Helical" evidence="1">
    <location>
        <begin position="69"/>
        <end position="87"/>
    </location>
</feature>
<feature type="transmembrane region" description="Helical" evidence="1">
    <location>
        <begin position="36"/>
        <end position="57"/>
    </location>
</feature>
<protein>
    <recommendedName>
        <fullName evidence="4">DUF5518 domain-containing protein</fullName>
    </recommendedName>
</protein>
<keyword evidence="1" id="KW-1133">Transmembrane helix</keyword>
<keyword evidence="3" id="KW-1185">Reference proteome</keyword>
<organism evidence="2 3">
    <name type="scientific">Haloprofundus marisrubri</name>
    <dbReference type="NCBI Taxonomy" id="1514971"/>
    <lineage>
        <taxon>Archaea</taxon>
        <taxon>Methanobacteriati</taxon>
        <taxon>Methanobacteriota</taxon>
        <taxon>Stenosarchaea group</taxon>
        <taxon>Halobacteria</taxon>
        <taxon>Halobacteriales</taxon>
        <taxon>Haloferacaceae</taxon>
        <taxon>Haloprofundus</taxon>
    </lineage>
</organism>
<evidence type="ECO:0008006" key="4">
    <source>
        <dbReference type="Google" id="ProtNLM"/>
    </source>
</evidence>
<dbReference type="Pfam" id="PF17647">
    <property type="entry name" value="DUF5518"/>
    <property type="match status" value="1"/>
</dbReference>
<dbReference type="AlphaFoldDB" id="A0A0W1R7E1"/>
<reference evidence="2 3" key="1">
    <citation type="submission" date="2015-12" db="EMBL/GenBank/DDBJ databases">
        <title>Haloprofundus marisrubri gen. nov., sp. nov., an extremely halophilic archaeon isolated from the Discovery deep brine-seawater interface in the Red Sea.</title>
        <authorList>
            <person name="Zhang G."/>
            <person name="Stingl U."/>
            <person name="Rashid M."/>
        </authorList>
    </citation>
    <scope>NUCLEOTIDE SEQUENCE [LARGE SCALE GENOMIC DNA]</scope>
    <source>
        <strain evidence="2 3">SB9</strain>
    </source>
</reference>
<keyword evidence="1" id="KW-0472">Membrane</keyword>
<dbReference type="EMBL" id="LOPU01000029">
    <property type="protein sequence ID" value="KTG09322.1"/>
    <property type="molecule type" value="Genomic_DNA"/>
</dbReference>
<evidence type="ECO:0000256" key="1">
    <source>
        <dbReference type="SAM" id="Phobius"/>
    </source>
</evidence>
<comment type="caution">
    <text evidence="2">The sequence shown here is derived from an EMBL/GenBank/DDBJ whole genome shotgun (WGS) entry which is preliminary data.</text>
</comment>
<keyword evidence="1" id="KW-0812">Transmembrane</keyword>
<dbReference type="InterPro" id="IPR040493">
    <property type="entry name" value="DUF5518"/>
</dbReference>
<gene>
    <name evidence="2" type="ORF">AUR64_16200</name>
</gene>
<accession>A0A0W1R7E1</accession>
<evidence type="ECO:0000313" key="3">
    <source>
        <dbReference type="Proteomes" id="UP000054387"/>
    </source>
</evidence>